<evidence type="ECO:0000256" key="2">
    <source>
        <dbReference type="ARBA" id="ARBA00022801"/>
    </source>
</evidence>
<reference evidence="5" key="2">
    <citation type="journal article" date="2023" name="IMA Fungus">
        <title>Comparative genomic study of the Penicillium genus elucidates a diverse pangenome and 15 lateral gene transfer events.</title>
        <authorList>
            <person name="Petersen C."/>
            <person name="Sorensen T."/>
            <person name="Nielsen M.R."/>
            <person name="Sondergaard T.E."/>
            <person name="Sorensen J.L."/>
            <person name="Fitzpatrick D.A."/>
            <person name="Frisvad J.C."/>
            <person name="Nielsen K.L."/>
        </authorList>
    </citation>
    <scope>NUCLEOTIDE SEQUENCE</scope>
    <source>
        <strain evidence="5">IBT 35675</strain>
    </source>
</reference>
<dbReference type="Gene3D" id="3.40.50.300">
    <property type="entry name" value="P-loop containing nucleotide triphosphate hydrolases"/>
    <property type="match status" value="1"/>
</dbReference>
<dbReference type="SUPFAM" id="SSF52540">
    <property type="entry name" value="P-loop containing nucleoside triphosphate hydrolases"/>
    <property type="match status" value="1"/>
</dbReference>
<dbReference type="Pfam" id="PF00271">
    <property type="entry name" value="Helicase_C"/>
    <property type="match status" value="1"/>
</dbReference>
<dbReference type="GO" id="GO:0006281">
    <property type="term" value="P:DNA repair"/>
    <property type="evidence" value="ECO:0007669"/>
    <property type="project" value="TreeGrafter"/>
</dbReference>
<evidence type="ECO:0000256" key="3">
    <source>
        <dbReference type="ARBA" id="ARBA00022840"/>
    </source>
</evidence>
<protein>
    <recommendedName>
        <fullName evidence="4">Helicase C-terminal domain-containing protein</fullName>
    </recommendedName>
</protein>
<dbReference type="GO" id="GO:0005524">
    <property type="term" value="F:ATP binding"/>
    <property type="evidence" value="ECO:0007669"/>
    <property type="project" value="UniProtKB-KW"/>
</dbReference>
<reference evidence="5" key="1">
    <citation type="submission" date="2022-12" db="EMBL/GenBank/DDBJ databases">
        <authorList>
            <person name="Petersen C."/>
        </authorList>
    </citation>
    <scope>NUCLEOTIDE SEQUENCE</scope>
    <source>
        <strain evidence="5">IBT 35675</strain>
    </source>
</reference>
<name>A0A9W9V5A9_PENBR</name>
<keyword evidence="3" id="KW-0067">ATP-binding</keyword>
<organism evidence="5 6">
    <name type="scientific">Penicillium brevicompactum</name>
    <dbReference type="NCBI Taxonomy" id="5074"/>
    <lineage>
        <taxon>Eukaryota</taxon>
        <taxon>Fungi</taxon>
        <taxon>Dikarya</taxon>
        <taxon>Ascomycota</taxon>
        <taxon>Pezizomycotina</taxon>
        <taxon>Eurotiomycetes</taxon>
        <taxon>Eurotiomycetidae</taxon>
        <taxon>Eurotiales</taxon>
        <taxon>Aspergillaceae</taxon>
        <taxon>Penicillium</taxon>
    </lineage>
</organism>
<dbReference type="InterPro" id="IPR050628">
    <property type="entry name" value="SNF2_RAD54_helicase_TF"/>
</dbReference>
<keyword evidence="2" id="KW-0378">Hydrolase</keyword>
<gene>
    <name evidence="5" type="ORF">N7541_000926</name>
</gene>
<sequence length="219" mass="24993">MTRWLVEIFLSGLGVDFVVINASMTAEHRSAVVEKFNDPDSTVRILLTTFSFGSLGLNLLYQCSRVVLLETPLSHNATIHTLGRVHRLGRTHQQRAWILFQDHTIQRYVEYNATKKMLAQLAGDYRLCLEEMSDDNFSIEDRSYKLLAQILGHHPLAPDRRHMKDIPNLGRLAPKMKLPLPLNPPPPLTQRILRINRISNHRSATPPRPHSTIKLLAVT</sequence>
<dbReference type="InterPro" id="IPR027417">
    <property type="entry name" value="P-loop_NTPase"/>
</dbReference>
<dbReference type="SMART" id="SM00490">
    <property type="entry name" value="HELICc"/>
    <property type="match status" value="1"/>
</dbReference>
<evidence type="ECO:0000259" key="4">
    <source>
        <dbReference type="PROSITE" id="PS51194"/>
    </source>
</evidence>
<dbReference type="CDD" id="cd18793">
    <property type="entry name" value="SF2_C_SNF"/>
    <property type="match status" value="1"/>
</dbReference>
<dbReference type="GO" id="GO:0008094">
    <property type="term" value="F:ATP-dependent activity, acting on DNA"/>
    <property type="evidence" value="ECO:0007669"/>
    <property type="project" value="TreeGrafter"/>
</dbReference>
<keyword evidence="6" id="KW-1185">Reference proteome</keyword>
<dbReference type="InterPro" id="IPR049730">
    <property type="entry name" value="SNF2/RAD54-like_C"/>
</dbReference>
<comment type="caution">
    <text evidence="5">The sequence shown here is derived from an EMBL/GenBank/DDBJ whole genome shotgun (WGS) entry which is preliminary data.</text>
</comment>
<evidence type="ECO:0000313" key="6">
    <source>
        <dbReference type="Proteomes" id="UP001148299"/>
    </source>
</evidence>
<dbReference type="PROSITE" id="PS51194">
    <property type="entry name" value="HELICASE_CTER"/>
    <property type="match status" value="1"/>
</dbReference>
<dbReference type="Proteomes" id="UP001148299">
    <property type="component" value="Unassembled WGS sequence"/>
</dbReference>
<dbReference type="PANTHER" id="PTHR45626">
    <property type="entry name" value="TRANSCRIPTION TERMINATION FACTOR 2-RELATED"/>
    <property type="match status" value="1"/>
</dbReference>
<keyword evidence="1" id="KW-0547">Nucleotide-binding</keyword>
<dbReference type="EMBL" id="JAPZBR010000001">
    <property type="protein sequence ID" value="KAJ5366985.1"/>
    <property type="molecule type" value="Genomic_DNA"/>
</dbReference>
<evidence type="ECO:0000256" key="1">
    <source>
        <dbReference type="ARBA" id="ARBA00022741"/>
    </source>
</evidence>
<dbReference type="AlphaFoldDB" id="A0A9W9V5A9"/>
<proteinExistence type="predicted"/>
<dbReference type="GO" id="GO:0016787">
    <property type="term" value="F:hydrolase activity"/>
    <property type="evidence" value="ECO:0007669"/>
    <property type="project" value="UniProtKB-KW"/>
</dbReference>
<dbReference type="InterPro" id="IPR001650">
    <property type="entry name" value="Helicase_C-like"/>
</dbReference>
<evidence type="ECO:0000313" key="5">
    <source>
        <dbReference type="EMBL" id="KAJ5366985.1"/>
    </source>
</evidence>
<dbReference type="GO" id="GO:0005634">
    <property type="term" value="C:nucleus"/>
    <property type="evidence" value="ECO:0007669"/>
    <property type="project" value="TreeGrafter"/>
</dbReference>
<accession>A0A9W9V5A9</accession>
<feature type="domain" description="Helicase C-terminal" evidence="4">
    <location>
        <begin position="1"/>
        <end position="133"/>
    </location>
</feature>